<organism evidence="2 3">
    <name type="scientific">Gordonia phage BENtherdunthat</name>
    <dbReference type="NCBI Taxonomy" id="2047830"/>
    <lineage>
        <taxon>Viruses</taxon>
        <taxon>Duplodnaviria</taxon>
        <taxon>Heunggongvirae</taxon>
        <taxon>Uroviricota</taxon>
        <taxon>Caudoviricetes</taxon>
        <taxon>Langleyhallvirinae</taxon>
        <taxon>Getalongvirus</taxon>
        <taxon>Getalongvirus bentherdunthat</taxon>
    </lineage>
</organism>
<gene>
    <name evidence="2" type="ORF">SEA_BENTHERDUNTHAT_57</name>
</gene>
<feature type="compositionally biased region" description="Low complexity" evidence="1">
    <location>
        <begin position="39"/>
        <end position="52"/>
    </location>
</feature>
<evidence type="ECO:0000313" key="3">
    <source>
        <dbReference type="Proteomes" id="UP000240944"/>
    </source>
</evidence>
<dbReference type="Proteomes" id="UP000240944">
    <property type="component" value="Segment"/>
</dbReference>
<evidence type="ECO:0000256" key="1">
    <source>
        <dbReference type="SAM" id="MobiDB-lite"/>
    </source>
</evidence>
<reference evidence="3" key="1">
    <citation type="submission" date="2017-10" db="EMBL/GenBank/DDBJ databases">
        <authorList>
            <person name="Banno H."/>
            <person name="Chua N.-H."/>
        </authorList>
    </citation>
    <scope>NUCLEOTIDE SEQUENCE [LARGE SCALE GENOMIC DNA]</scope>
</reference>
<feature type="region of interest" description="Disordered" evidence="1">
    <location>
        <begin position="39"/>
        <end position="76"/>
    </location>
</feature>
<dbReference type="EMBL" id="MG099939">
    <property type="protein sequence ID" value="ATW60827.1"/>
    <property type="molecule type" value="Genomic_DNA"/>
</dbReference>
<evidence type="ECO:0000313" key="2">
    <source>
        <dbReference type="EMBL" id="ATW60827.1"/>
    </source>
</evidence>
<dbReference type="Pfam" id="PF24010">
    <property type="entry name" value="DUF7324"/>
    <property type="match status" value="1"/>
</dbReference>
<protein>
    <submittedName>
        <fullName evidence="2">Uncharacterized protein</fullName>
    </submittedName>
</protein>
<keyword evidence="3" id="KW-1185">Reference proteome</keyword>
<accession>A0A2H4PF20</accession>
<dbReference type="InterPro" id="IPR055748">
    <property type="entry name" value="DUF7324"/>
</dbReference>
<name>A0A2H4PF20_9CAUD</name>
<proteinExistence type="predicted"/>
<sequence length="191" mass="19656">MNTRAGIVQALTAEFRPRFVDHSRPALCGCAERAGSSHSSAQASAAGDAAEAPNFPCGHSSVDAHHRPAAGDSTSSSSQSLSCAQVLLAAAGSTSDTAIALAPNQLPTAVSDSTHPARRLNMTTQTAGIFTLDDNSAGKRDQIALIRELRELLTATIPDDNGLAVPVVDGPFRDEVVDLLRTALGTGLTPT</sequence>